<dbReference type="AlphaFoldDB" id="A0A8S1J1R8"/>
<organism evidence="2 3">
    <name type="scientific">Ostreobium quekettii</name>
    <dbReference type="NCBI Taxonomy" id="121088"/>
    <lineage>
        <taxon>Eukaryota</taxon>
        <taxon>Viridiplantae</taxon>
        <taxon>Chlorophyta</taxon>
        <taxon>core chlorophytes</taxon>
        <taxon>Ulvophyceae</taxon>
        <taxon>TCBD clade</taxon>
        <taxon>Bryopsidales</taxon>
        <taxon>Ostreobineae</taxon>
        <taxon>Ostreobiaceae</taxon>
        <taxon>Ostreobium</taxon>
    </lineage>
</organism>
<evidence type="ECO:0000313" key="2">
    <source>
        <dbReference type="EMBL" id="CAD7697517.1"/>
    </source>
</evidence>
<comment type="caution">
    <text evidence="2">The sequence shown here is derived from an EMBL/GenBank/DDBJ whole genome shotgun (WGS) entry which is preliminary data.</text>
</comment>
<dbReference type="Proteomes" id="UP000708148">
    <property type="component" value="Unassembled WGS sequence"/>
</dbReference>
<protein>
    <submittedName>
        <fullName evidence="2">Uncharacterized protein</fullName>
    </submittedName>
</protein>
<accession>A0A8S1J1R8</accession>
<proteinExistence type="predicted"/>
<gene>
    <name evidence="2" type="ORF">OSTQU699_LOCUS2878</name>
</gene>
<feature type="region of interest" description="Disordered" evidence="1">
    <location>
        <begin position="1"/>
        <end position="20"/>
    </location>
</feature>
<name>A0A8S1J1R8_9CHLO</name>
<dbReference type="EMBL" id="CAJHUC010000669">
    <property type="protein sequence ID" value="CAD7697517.1"/>
    <property type="molecule type" value="Genomic_DNA"/>
</dbReference>
<feature type="non-terminal residue" evidence="2">
    <location>
        <position position="99"/>
    </location>
</feature>
<evidence type="ECO:0000313" key="3">
    <source>
        <dbReference type="Proteomes" id="UP000708148"/>
    </source>
</evidence>
<keyword evidence="3" id="KW-1185">Reference proteome</keyword>
<sequence>MKSASRVAHAGDDQRGQGAAAPVTPALSSIRVLVAVHWALARTAQSGNVSDSVCDKVVNVVYPLTLGVCVCWLPAQLQAVHLLYVMASTTTVGMSDIRP</sequence>
<reference evidence="2" key="1">
    <citation type="submission" date="2020-12" db="EMBL/GenBank/DDBJ databases">
        <authorList>
            <person name="Iha C."/>
        </authorList>
    </citation>
    <scope>NUCLEOTIDE SEQUENCE</scope>
</reference>
<evidence type="ECO:0000256" key="1">
    <source>
        <dbReference type="SAM" id="MobiDB-lite"/>
    </source>
</evidence>